<proteinExistence type="predicted"/>
<accession>A0ACB7FKK9</accession>
<protein>
    <submittedName>
        <fullName evidence="1">Multidrug resistance-associated protein 7</fullName>
    </submittedName>
</protein>
<gene>
    <name evidence="1" type="primary">ABCC10</name>
    <name evidence="1" type="ORF">GBF38_003047</name>
</gene>
<sequence>MRDFGPAELVAGLCHTDEKNPFPVWQDGHISSCFNQLVLGVLPHAGLAVFSACYLGIARCSLLQTSPPCGWTLRLVSALLGTLLFTADVILVCLLQQADMYLDVLADSCAILAWLVHFSAITVLQRTAFRRTRGPPLLFLLVLLSVPNVVITLMTYCDNQDYLNFTEPLIFTRFVLASARTLPLLVYLLAFAFPCIRDAGYTLYINAVDGSPLIPESIHPDTGEMVAEDGSGCFSRLFYLWLTPLLKRGQRGELDRPADVYHLPRKLRTSVVCRYFQQCWEACRRGAAVSDGQDQWPRPVSRNLLSGTWSSHYQEEPLELQGDVGLLRVLHKAFGLRYYMLGVLKVVISMLSFTGPLLLSSLVNFMEEEGAPVSTGVWCVVGLFATTLLSSILRNIFVFEVSKVALSARAALVSAIYGKALQVSGSSLAGFALGEVVNLMSTDTDRVVNFFNSFHELWSMPFQFIITLYLLYLQVGVAFLGGLGVALLLVPFNKFLASRILSNNKDMLRYKDSRVKLMTEILFGIRVIKFYNWEPHFTQKVADCRKHELSHLKAIKYLDAMCVYTWAALPVVIAILTFVTYVLLGHQLTAAKVFTTLALVGMLIVPLNSFPWVLNGILEAKVSLERIQRFFKLTNQDLQAYYALVTPEDSQTSILLSQGKFSWQGPDSPEEGGPETGAAKGSLLLHSLSLHITKGSLVVVVGKVGCGKSSLLAALTGELSRLSGVVYVADREAGFGLASQEPWIQHASVRDNILFGKVYDPAFYQAVIEACALSDDLNVLPNGDKTEVGENGVTLSGGQKARVALARAVYMVSPLPKPAICFEDRVTWKRTKTSTSLMIRWQQVDTDVAEHLMKKCIMELLRGKTRILCTHRVEFVDKADMVVLMDNGTIIRTGTPAEILPLVEAVPKKRKNDHNMKEKDGVEQEEEETGSPPDLCVDDDPDLSGAEQKQVGGLAWRVYQTYWVAVGGVLATSILMALLLMQASKNVSEWWLSHWISELKNNGSTRTNGSSSGAFSSPHLLLFSPGGLMSPLSSSVETDSFKQRELRCQILPDSVQLHRRGQHRLHCPPSLPLCLWSNLPPPQPSTTDFWTGSLSPSQATVTFFDTTPMGRVLNRFSSDLYSVDDSLPFILNILLATMFSLLGMLVIISYGLPWVLIPMLPLAVFYHHTQRFYRHTSRELKRLCSLTLSPIYSHFSETLTGLGTIRASGSCARFQEESAGRLEQNQRCLFLSNAAMQWLDIRLQLIGVAVVTGLGVIAVIQHQYNSVDPGLVGLSLSYALSITSLLSGLIFSFTQTEMQLVSVERTEEYSTGLPTEPQHQNAQLSPAWPEQGWLEFRDVVLAYREGLPNALDGVSLVMRPGEKVGIVGRTGSGKSTLFLALFRMVELNQGQILLDGLDISTVGLAQLRSRLAIIPQDPFLFSGTIKENLDPCGRHSDQQLLDVLDQCHLSSVVNRMGGLDAEVGERGKSFSVGQRQLLCLARALLTQAKLLCVDEATASVDQKTDKLLQQTIREKFRDKDCSHYCTQVRTDSSLCDDQVKNRCNQSDSHGERLPLPWHRSAFFLKLTDLSCCQGECLVYLFYLPWFLRRLQSKQHGLTDLCAEAFRFNFKNTEPSHRRGRSLSDALTLERSAEGGLIVSSISNSASANQGLREEEVLNVLKMMEPFDDRMKVLTRKNLSKSVGNLDECAKSPEMMLQDSYSKLYNAKIKKFMRGDLLGEERSVNGAVTDSPTVPGSSKVNQKHDMGLPRLGVDFGLLKTKTLSTDIDDDSRSDDAGELTYNSNLNLPPLGLNGAALSGAQVPRLKVNAQPVTPGIHQSGTLPEGPDVNTTAGMQLPNRDRPSVDLTMPNLEGRQIGLNSNGTLSAPEVGVDLKGSDARTPDTGINLNGRNITGPSFDTGVPKVAIDGINKDFRMPKFNLPNLGLSETSFSGPECEVTIPDVGTTDSSLR</sequence>
<organism evidence="1 2">
    <name type="scientific">Nibea albiflora</name>
    <name type="common">Yellow drum</name>
    <name type="synonym">Corvina albiflora</name>
    <dbReference type="NCBI Taxonomy" id="240163"/>
    <lineage>
        <taxon>Eukaryota</taxon>
        <taxon>Metazoa</taxon>
        <taxon>Chordata</taxon>
        <taxon>Craniata</taxon>
        <taxon>Vertebrata</taxon>
        <taxon>Euteleostomi</taxon>
        <taxon>Actinopterygii</taxon>
        <taxon>Neopterygii</taxon>
        <taxon>Teleostei</taxon>
        <taxon>Neoteleostei</taxon>
        <taxon>Acanthomorphata</taxon>
        <taxon>Eupercaria</taxon>
        <taxon>Sciaenidae</taxon>
        <taxon>Nibea</taxon>
    </lineage>
</organism>
<keyword evidence="2" id="KW-1185">Reference proteome</keyword>
<dbReference type="Proteomes" id="UP000805704">
    <property type="component" value="Chromosome 1"/>
</dbReference>
<evidence type="ECO:0000313" key="1">
    <source>
        <dbReference type="EMBL" id="KAG8014538.1"/>
    </source>
</evidence>
<reference evidence="1" key="1">
    <citation type="submission" date="2020-04" db="EMBL/GenBank/DDBJ databases">
        <title>A chromosome-scale assembly and high-density genetic map of the yellow drum (Nibea albiflora) genome.</title>
        <authorList>
            <person name="Xu D."/>
            <person name="Zhang W."/>
            <person name="Chen R."/>
            <person name="Tan P."/>
            <person name="Wang L."/>
            <person name="Song H."/>
            <person name="Tian L."/>
            <person name="Zhu Q."/>
            <person name="Wang B."/>
        </authorList>
    </citation>
    <scope>NUCLEOTIDE SEQUENCE</scope>
    <source>
        <strain evidence="1">ZJHYS-2018</strain>
    </source>
</reference>
<evidence type="ECO:0000313" key="2">
    <source>
        <dbReference type="Proteomes" id="UP000805704"/>
    </source>
</evidence>
<comment type="caution">
    <text evidence="1">The sequence shown here is derived from an EMBL/GenBank/DDBJ whole genome shotgun (WGS) entry which is preliminary data.</text>
</comment>
<dbReference type="EMBL" id="CM024789">
    <property type="protein sequence ID" value="KAG8014538.1"/>
    <property type="molecule type" value="Genomic_DNA"/>
</dbReference>
<name>A0ACB7FKK9_NIBAL</name>